<protein>
    <submittedName>
        <fullName evidence="1">Uncharacterized protein</fullName>
    </submittedName>
</protein>
<organism evidence="1 2">
    <name type="scientific">Methanosarcina mazei</name>
    <name type="common">Methanosarcina frisia</name>
    <dbReference type="NCBI Taxonomy" id="2209"/>
    <lineage>
        <taxon>Archaea</taxon>
        <taxon>Methanobacteriati</taxon>
        <taxon>Methanobacteriota</taxon>
        <taxon>Stenosarchaea group</taxon>
        <taxon>Methanomicrobia</taxon>
        <taxon>Methanosarcinales</taxon>
        <taxon>Methanosarcinaceae</taxon>
        <taxon>Methanosarcina</taxon>
    </lineage>
</organism>
<accession>A0A6C0VKD2</accession>
<dbReference type="GeneID" id="44087836"/>
<dbReference type="EMBL" id="CP042908">
    <property type="protein sequence ID" value="QIB91628.1"/>
    <property type="molecule type" value="Genomic_DNA"/>
</dbReference>
<dbReference type="InterPro" id="IPR031033">
    <property type="entry name" value="Halocin_C8_dom"/>
</dbReference>
<evidence type="ECO:0000313" key="2">
    <source>
        <dbReference type="Proteomes" id="UP000467371"/>
    </source>
</evidence>
<dbReference type="RefSeq" id="WP_163645616.1">
    <property type="nucleotide sequence ID" value="NZ_CP042908.1"/>
</dbReference>
<sequence>MDSKGYKLNQTEIAGMGATLNNETYYEAVGLTLDSKHNSTGALIAVFENDEIIKVRAQIVERDETGYPLSIELLTVNGNTIVSESGEVSDILNGKTKASLISSATLAPITPRAMDACTACKLLVDGACNIGCGLEMAIFCAVLGIPAIIGGLTCAAIATAVCIVVGEFGCEPTALDLCREAEYC</sequence>
<proteinExistence type="predicted"/>
<reference evidence="1 2" key="1">
    <citation type="journal article" date="2020" name="Environ. Microbiol. Rep.">
        <title>Redox cycling of Fe(II) and Fe(III) in magnetite accelerates aceticlastic methanogenesis by Methanosarcina mazei.</title>
        <authorList>
            <person name="Wang H."/>
            <person name="Byrne J.M."/>
            <person name="Liu P."/>
            <person name="Liu J."/>
            <person name="Dong X."/>
            <person name="Lu Y."/>
        </authorList>
    </citation>
    <scope>NUCLEOTIDE SEQUENCE [LARGE SCALE GENOMIC DNA]</scope>
    <source>
        <strain evidence="2">zm-15</strain>
    </source>
</reference>
<dbReference type="NCBIfam" id="TIGR04449">
    <property type="entry name" value="halocin_C8_dom"/>
    <property type="match status" value="1"/>
</dbReference>
<evidence type="ECO:0000313" key="1">
    <source>
        <dbReference type="EMBL" id="QIB91628.1"/>
    </source>
</evidence>
<dbReference type="AlphaFoldDB" id="A0A6C0VKD2"/>
<name>A0A6C0VKD2_METMZ</name>
<dbReference type="Proteomes" id="UP000467371">
    <property type="component" value="Chromosome"/>
</dbReference>
<gene>
    <name evidence="1" type="ORF">FQU78_11785</name>
</gene>